<evidence type="ECO:0000313" key="3">
    <source>
        <dbReference type="Proteomes" id="UP000886723"/>
    </source>
</evidence>
<keyword evidence="1" id="KW-0812">Transmembrane</keyword>
<feature type="transmembrane region" description="Helical" evidence="1">
    <location>
        <begin position="40"/>
        <end position="61"/>
    </location>
</feature>
<dbReference type="Proteomes" id="UP000886723">
    <property type="component" value="Unassembled WGS sequence"/>
</dbReference>
<protein>
    <recommendedName>
        <fullName evidence="4">Pilus assembly protein</fullName>
    </recommendedName>
</protein>
<evidence type="ECO:0000313" key="2">
    <source>
        <dbReference type="EMBL" id="HIV13936.1"/>
    </source>
</evidence>
<proteinExistence type="predicted"/>
<reference evidence="2" key="2">
    <citation type="journal article" date="2021" name="PeerJ">
        <title>Extensive microbial diversity within the chicken gut microbiome revealed by metagenomics and culture.</title>
        <authorList>
            <person name="Gilroy R."/>
            <person name="Ravi A."/>
            <person name="Getino M."/>
            <person name="Pursley I."/>
            <person name="Horton D.L."/>
            <person name="Alikhan N.F."/>
            <person name="Baker D."/>
            <person name="Gharbi K."/>
            <person name="Hall N."/>
            <person name="Watson M."/>
            <person name="Adriaenssens E.M."/>
            <person name="Foster-Nyarko E."/>
            <person name="Jarju S."/>
            <person name="Secka A."/>
            <person name="Antonio M."/>
            <person name="Oren A."/>
            <person name="Chaudhuri R.R."/>
            <person name="La Ragione R."/>
            <person name="Hildebrand F."/>
            <person name="Pallen M.J."/>
        </authorList>
    </citation>
    <scope>NUCLEOTIDE SEQUENCE</scope>
    <source>
        <strain evidence="2">ChiBcec2-4451</strain>
    </source>
</reference>
<organism evidence="2 3">
    <name type="scientific">Candidatus Pullilachnospira stercoravium</name>
    <dbReference type="NCBI Taxonomy" id="2840913"/>
    <lineage>
        <taxon>Bacteria</taxon>
        <taxon>Bacillati</taxon>
        <taxon>Bacillota</taxon>
        <taxon>Clostridia</taxon>
        <taxon>Lachnospirales</taxon>
        <taxon>Lachnospiraceae</taxon>
        <taxon>Lachnospiraceae incertae sedis</taxon>
        <taxon>Candidatus Pullilachnospira</taxon>
    </lineage>
</organism>
<accession>A0A9D1NW69</accession>
<sequence length="281" mass="30785">MPDKTKRRLICPEDSSWDPGNRKVKQIDCTGRRASLTLEAALTVPLFLLAWLAVICVMDIYRIQAEVKTSLSESVRELGMYAAAAQGEGQSPVDVISTAACILYGRQKLPDLGDQVQISLLRSSYQDSTVTLRADIFYTLPVGFGPWQTILLKNTASAGAWTGDDGNRGLISGEDGCEEMVYITETESVYHTSASCTHIHLSVHAGTLSSVHNLRNAYGEIYESCSKCNGNASSGTVYYTERGDCYHSDAGCSGLKRTVRLVKKSETEGKAMCTRCRQREE</sequence>
<name>A0A9D1NW69_9FIRM</name>
<comment type="caution">
    <text evidence="2">The sequence shown here is derived from an EMBL/GenBank/DDBJ whole genome shotgun (WGS) entry which is preliminary data.</text>
</comment>
<keyword evidence="1" id="KW-1133">Transmembrane helix</keyword>
<evidence type="ECO:0000256" key="1">
    <source>
        <dbReference type="SAM" id="Phobius"/>
    </source>
</evidence>
<keyword evidence="1" id="KW-0472">Membrane</keyword>
<gene>
    <name evidence="2" type="ORF">IAA63_12480</name>
</gene>
<reference evidence="2" key="1">
    <citation type="submission" date="2020-10" db="EMBL/GenBank/DDBJ databases">
        <authorList>
            <person name="Gilroy R."/>
        </authorList>
    </citation>
    <scope>NUCLEOTIDE SEQUENCE</scope>
    <source>
        <strain evidence="2">ChiBcec2-4451</strain>
    </source>
</reference>
<evidence type="ECO:0008006" key="4">
    <source>
        <dbReference type="Google" id="ProtNLM"/>
    </source>
</evidence>
<dbReference type="EMBL" id="DVON01000266">
    <property type="protein sequence ID" value="HIV13936.1"/>
    <property type="molecule type" value="Genomic_DNA"/>
</dbReference>
<dbReference type="AlphaFoldDB" id="A0A9D1NW69"/>